<dbReference type="InterPro" id="IPR005467">
    <property type="entry name" value="His_kinase_dom"/>
</dbReference>
<dbReference type="EMBL" id="PXXK01000349">
    <property type="protein sequence ID" value="RFN45532.1"/>
    <property type="molecule type" value="Genomic_DNA"/>
</dbReference>
<proteinExistence type="predicted"/>
<evidence type="ECO:0000313" key="10">
    <source>
        <dbReference type="Proteomes" id="UP000265631"/>
    </source>
</evidence>
<dbReference type="CDD" id="cd17546">
    <property type="entry name" value="REC_hyHK_CKI1_RcsC-like"/>
    <property type="match status" value="1"/>
</dbReference>
<dbReference type="SUPFAM" id="SSF47384">
    <property type="entry name" value="Homodimeric domain of signal transducing histidine kinase"/>
    <property type="match status" value="1"/>
</dbReference>
<evidence type="ECO:0000313" key="9">
    <source>
        <dbReference type="EMBL" id="RFN45532.1"/>
    </source>
</evidence>
<dbReference type="GO" id="GO:0005886">
    <property type="term" value="C:plasma membrane"/>
    <property type="evidence" value="ECO:0007669"/>
    <property type="project" value="TreeGrafter"/>
</dbReference>
<evidence type="ECO:0000256" key="1">
    <source>
        <dbReference type="ARBA" id="ARBA00000085"/>
    </source>
</evidence>
<dbReference type="STRING" id="2594813.A0A395MC95"/>
<dbReference type="InterPro" id="IPR029016">
    <property type="entry name" value="GAF-like_dom_sf"/>
</dbReference>
<feature type="modified residue" description="4-aspartylphosphate" evidence="5">
    <location>
        <position position="912"/>
    </location>
</feature>
<dbReference type="Proteomes" id="UP000265631">
    <property type="component" value="Unassembled WGS sequence"/>
</dbReference>
<dbReference type="OrthoDB" id="21225at2759"/>
<dbReference type="InterPro" id="IPR011006">
    <property type="entry name" value="CheY-like_superfamily"/>
</dbReference>
<dbReference type="EC" id="2.7.13.3" evidence="2"/>
<dbReference type="PROSITE" id="PS50110">
    <property type="entry name" value="RESPONSE_REGULATORY"/>
    <property type="match status" value="1"/>
</dbReference>
<gene>
    <name evidence="9" type="ORF">FIE12Z_10202</name>
</gene>
<evidence type="ECO:0000256" key="3">
    <source>
        <dbReference type="ARBA" id="ARBA00022679"/>
    </source>
</evidence>
<dbReference type="PANTHER" id="PTHR43047">
    <property type="entry name" value="TWO-COMPONENT HISTIDINE PROTEIN KINASE"/>
    <property type="match status" value="1"/>
</dbReference>
<reference evidence="9 10" key="1">
    <citation type="journal article" date="2018" name="PLoS Pathog.">
        <title>Evolution of structural diversity of trichothecenes, a family of toxins produced by plant pathogenic and entomopathogenic fungi.</title>
        <authorList>
            <person name="Proctor R.H."/>
            <person name="McCormick S.P."/>
            <person name="Kim H.S."/>
            <person name="Cardoza R.E."/>
            <person name="Stanley A.M."/>
            <person name="Lindo L."/>
            <person name="Kelly A."/>
            <person name="Brown D.W."/>
            <person name="Lee T."/>
            <person name="Vaughan M.M."/>
            <person name="Alexander N.J."/>
            <person name="Busman M."/>
            <person name="Gutierrez S."/>
        </authorList>
    </citation>
    <scope>NUCLEOTIDE SEQUENCE [LARGE SCALE GENOMIC DNA]</scope>
    <source>
        <strain evidence="9 10">NRRL 13405</strain>
    </source>
</reference>
<feature type="domain" description="Response regulatory" evidence="8">
    <location>
        <begin position="854"/>
        <end position="981"/>
    </location>
</feature>
<dbReference type="Gene3D" id="1.10.287.130">
    <property type="match status" value="1"/>
</dbReference>
<dbReference type="PANTHER" id="PTHR43047:SF72">
    <property type="entry name" value="OSMOSENSING HISTIDINE PROTEIN KINASE SLN1"/>
    <property type="match status" value="1"/>
</dbReference>
<comment type="catalytic activity">
    <reaction evidence="1">
        <text>ATP + protein L-histidine = ADP + protein N-phospho-L-histidine.</text>
        <dbReference type="EC" id="2.7.13.3"/>
    </reaction>
</comment>
<dbReference type="SMART" id="SM00448">
    <property type="entry name" value="REC"/>
    <property type="match status" value="1"/>
</dbReference>
<dbReference type="InterPro" id="IPR003594">
    <property type="entry name" value="HATPase_dom"/>
</dbReference>
<keyword evidence="3" id="KW-0808">Transferase</keyword>
<keyword evidence="4" id="KW-0418">Kinase</keyword>
<dbReference type="Gene3D" id="3.40.50.2300">
    <property type="match status" value="1"/>
</dbReference>
<dbReference type="Pfam" id="PF02518">
    <property type="entry name" value="HATPase_c"/>
    <property type="match status" value="1"/>
</dbReference>
<dbReference type="InterPro" id="IPR036097">
    <property type="entry name" value="HisK_dim/P_sf"/>
</dbReference>
<evidence type="ECO:0000256" key="5">
    <source>
        <dbReference type="PROSITE-ProRule" id="PRU00169"/>
    </source>
</evidence>
<dbReference type="SUPFAM" id="SSF52172">
    <property type="entry name" value="CheY-like"/>
    <property type="match status" value="1"/>
</dbReference>
<dbReference type="GO" id="GO:0009927">
    <property type="term" value="F:histidine phosphotransfer kinase activity"/>
    <property type="evidence" value="ECO:0007669"/>
    <property type="project" value="TreeGrafter"/>
</dbReference>
<evidence type="ECO:0000259" key="7">
    <source>
        <dbReference type="PROSITE" id="PS50109"/>
    </source>
</evidence>
<sequence>MHFFPQADSTLLSSTVDHHAIPPRPKAVGPIFDANNFKTPVGPWAPDVDSELYPPKEDPYAPSAIPAEPSCATAKYPRCRLAKNERLRLSMLWYYTRGIDEEPELLAGLQEKACLAQESCGWEYAVVGLLDANVYIRLATVGLQLAILPRGETLCAHTVTQPPGNVFLLPNMLEDWRFRESPYVEQGGLTAYAGVPLRMQHESGESVGLGSLCVTSATSQPPLSKHQQLALARLGDWIVADIVQCARARRQRERHRLNELIATLQREPDGDDVQEPILRVLRQAYPDESVTLQSAGTDSFDHNVPYPATASDLKHGLWEDDEYIEEFIATSNCEEPPNDRVVRYISAQCESKLGPSVLVVATKNFRRIFDDVDSWFVHTCATLLTQRWQKRLLSEVMRAKEKFLRGVSHQLRTPIHGILGAAELLTEDLRALTIPGSTQLRPGVEELMKLLAELGKSSVYLDTISTAGRELMSTVNSMITLNRWADIAAAERQYATHSIQELEDTLVKDSSDVTLRDTRTRAPVFFHHDLSPDCEGLRIDIDLFRDSILPLIVNAIQNTLEGIIAVTLSYKQDIKTLVVDVEDTGCGIHLDDQRRIFELYEKVGEHSTGAGLGLTLAAKFSALLHGSIELVSSEVDRGSHFRATFGDIRCTTSSTPAPTIASQLQHLPLRFRHLPFDTPELHLSSHLAGYLTCNGFSTSNIPTDCLNVMDYIRDAEERRRYHAMLPKDQVAICLVPDSEERETSRATPNIISVKGPFCTSSLDAALRQADDLCSKMHPSENSQSTSLPTILPQPSPYDRLSTTDEGYGSNNGSSSNGSPAPQVGTEDVPRVLEVDKAPPQDVPVRTMPHTSKPMTLLVDDNAVNLRILEMYCKKRGLPYRSAIDGRQAVDLFTQFQTSPSTDPPPFDLILMDLQMPVCDGISATREIRSLEKAGDKKSVLFIVTGQDSQMDREAASAAGADNYLVKPVGIKVLDESLRAYFPELIA</sequence>
<feature type="region of interest" description="Disordered" evidence="6">
    <location>
        <begin position="775"/>
        <end position="825"/>
    </location>
</feature>
<evidence type="ECO:0000259" key="8">
    <source>
        <dbReference type="PROSITE" id="PS50110"/>
    </source>
</evidence>
<evidence type="ECO:0000256" key="6">
    <source>
        <dbReference type="SAM" id="MobiDB-lite"/>
    </source>
</evidence>
<keyword evidence="10" id="KW-1185">Reference proteome</keyword>
<dbReference type="SMART" id="SM00388">
    <property type="entry name" value="HisKA"/>
    <property type="match status" value="1"/>
</dbReference>
<evidence type="ECO:0000256" key="2">
    <source>
        <dbReference type="ARBA" id="ARBA00012438"/>
    </source>
</evidence>
<dbReference type="InterPro" id="IPR036890">
    <property type="entry name" value="HATPase_C_sf"/>
</dbReference>
<dbReference type="SMART" id="SM00387">
    <property type="entry name" value="HATPase_c"/>
    <property type="match status" value="1"/>
</dbReference>
<keyword evidence="5" id="KW-0597">Phosphoprotein</keyword>
<evidence type="ECO:0000256" key="4">
    <source>
        <dbReference type="ARBA" id="ARBA00022777"/>
    </source>
</evidence>
<dbReference type="GO" id="GO:0000155">
    <property type="term" value="F:phosphorelay sensor kinase activity"/>
    <property type="evidence" value="ECO:0007669"/>
    <property type="project" value="InterPro"/>
</dbReference>
<dbReference type="InterPro" id="IPR001789">
    <property type="entry name" value="Sig_transdc_resp-reg_receiver"/>
</dbReference>
<dbReference type="Gene3D" id="3.30.450.40">
    <property type="match status" value="1"/>
</dbReference>
<dbReference type="SUPFAM" id="SSF55781">
    <property type="entry name" value="GAF domain-like"/>
    <property type="match status" value="1"/>
</dbReference>
<dbReference type="InterPro" id="IPR003661">
    <property type="entry name" value="HisK_dim/P_dom"/>
</dbReference>
<dbReference type="Pfam" id="PF00512">
    <property type="entry name" value="HisKA"/>
    <property type="match status" value="1"/>
</dbReference>
<organism evidence="9 10">
    <name type="scientific">Fusarium flagelliforme</name>
    <dbReference type="NCBI Taxonomy" id="2675880"/>
    <lineage>
        <taxon>Eukaryota</taxon>
        <taxon>Fungi</taxon>
        <taxon>Dikarya</taxon>
        <taxon>Ascomycota</taxon>
        <taxon>Pezizomycotina</taxon>
        <taxon>Sordariomycetes</taxon>
        <taxon>Hypocreomycetidae</taxon>
        <taxon>Hypocreales</taxon>
        <taxon>Nectriaceae</taxon>
        <taxon>Fusarium</taxon>
        <taxon>Fusarium incarnatum-equiseti species complex</taxon>
    </lineage>
</organism>
<dbReference type="SUPFAM" id="SSF55874">
    <property type="entry name" value="ATPase domain of HSP90 chaperone/DNA topoisomerase II/histidine kinase"/>
    <property type="match status" value="1"/>
</dbReference>
<dbReference type="Gene3D" id="3.30.565.10">
    <property type="entry name" value="Histidine kinase-like ATPase, C-terminal domain"/>
    <property type="match status" value="1"/>
</dbReference>
<name>A0A395MC95_9HYPO</name>
<protein>
    <recommendedName>
        <fullName evidence="2">histidine kinase</fullName>
        <ecNumber evidence="2">2.7.13.3</ecNumber>
    </recommendedName>
</protein>
<accession>A0A395MC95</accession>
<dbReference type="CDD" id="cd00082">
    <property type="entry name" value="HisKA"/>
    <property type="match status" value="1"/>
</dbReference>
<feature type="compositionally biased region" description="Low complexity" evidence="6">
    <location>
        <begin position="808"/>
        <end position="818"/>
    </location>
</feature>
<dbReference type="Pfam" id="PF00072">
    <property type="entry name" value="Response_reg"/>
    <property type="match status" value="1"/>
</dbReference>
<dbReference type="PROSITE" id="PS50109">
    <property type="entry name" value="HIS_KIN"/>
    <property type="match status" value="1"/>
</dbReference>
<comment type="caution">
    <text evidence="9">The sequence shown here is derived from an EMBL/GenBank/DDBJ whole genome shotgun (WGS) entry which is preliminary data.</text>
</comment>
<feature type="compositionally biased region" description="Polar residues" evidence="6">
    <location>
        <begin position="779"/>
        <end position="788"/>
    </location>
</feature>
<dbReference type="AlphaFoldDB" id="A0A395MC95"/>
<feature type="domain" description="Histidine kinase" evidence="7">
    <location>
        <begin position="406"/>
        <end position="649"/>
    </location>
</feature>